<evidence type="ECO:0000256" key="13">
    <source>
        <dbReference type="SAM" id="MobiDB-lite"/>
    </source>
</evidence>
<dbReference type="InterPro" id="IPR010226">
    <property type="entry name" value="NADH_quinone_OxRdtase_chainI"/>
</dbReference>
<dbReference type="Proteomes" id="UP001344658">
    <property type="component" value="Unassembled WGS sequence"/>
</dbReference>
<keyword evidence="1 12" id="KW-1003">Cell membrane</keyword>
<protein>
    <recommendedName>
        <fullName evidence="12">NADH-quinone oxidoreductase subunit I</fullName>
        <ecNumber evidence="12">7.1.1.-</ecNumber>
    </recommendedName>
    <alternativeName>
        <fullName evidence="12">NADH dehydrogenase I subunit I</fullName>
    </alternativeName>
    <alternativeName>
        <fullName evidence="12">NDH-1 subunit I</fullName>
    </alternativeName>
</protein>
<feature type="domain" description="4Fe-4S ferredoxin-type" evidence="14">
    <location>
        <begin position="41"/>
        <end position="70"/>
    </location>
</feature>
<feature type="region of interest" description="Disordered" evidence="13">
    <location>
        <begin position="147"/>
        <end position="208"/>
    </location>
</feature>
<comment type="caution">
    <text evidence="15">The sequence shown here is derived from an EMBL/GenBank/DDBJ whole genome shotgun (WGS) entry which is preliminary data.</text>
</comment>
<evidence type="ECO:0000259" key="14">
    <source>
        <dbReference type="PROSITE" id="PS51379"/>
    </source>
</evidence>
<comment type="catalytic activity">
    <reaction evidence="12">
        <text>a quinone + NADH + 5 H(+)(in) = a quinol + NAD(+) + 4 H(+)(out)</text>
        <dbReference type="Rhea" id="RHEA:57888"/>
        <dbReference type="ChEBI" id="CHEBI:15378"/>
        <dbReference type="ChEBI" id="CHEBI:24646"/>
        <dbReference type="ChEBI" id="CHEBI:57540"/>
        <dbReference type="ChEBI" id="CHEBI:57945"/>
        <dbReference type="ChEBI" id="CHEBI:132124"/>
    </reaction>
</comment>
<evidence type="ECO:0000256" key="5">
    <source>
        <dbReference type="ARBA" id="ARBA00022737"/>
    </source>
</evidence>
<evidence type="ECO:0000256" key="9">
    <source>
        <dbReference type="ARBA" id="ARBA00023027"/>
    </source>
</evidence>
<keyword evidence="2 12" id="KW-0004">4Fe-4S</keyword>
<feature type="binding site" evidence="12">
    <location>
        <position position="102"/>
    </location>
    <ligand>
        <name>[4Fe-4S] cluster</name>
        <dbReference type="ChEBI" id="CHEBI:49883"/>
        <label>2</label>
    </ligand>
</feature>
<evidence type="ECO:0000256" key="4">
    <source>
        <dbReference type="ARBA" id="ARBA00022723"/>
    </source>
</evidence>
<dbReference type="PROSITE" id="PS00198">
    <property type="entry name" value="4FE4S_FER_1"/>
    <property type="match status" value="1"/>
</dbReference>
<keyword evidence="4 12" id="KW-0479">Metal-binding</keyword>
<feature type="compositionally biased region" description="Basic and acidic residues" evidence="13">
    <location>
        <begin position="155"/>
        <end position="168"/>
    </location>
</feature>
<comment type="subunit">
    <text evidence="12">NDH-1 is composed of 14 different subunits. Subunits NuoA, H, J, K, L, M, N constitute the membrane sector of the complex.</text>
</comment>
<dbReference type="RefSeq" id="WP_330793808.1">
    <property type="nucleotide sequence ID" value="NZ_JAZEWV010000004.1"/>
</dbReference>
<feature type="domain" description="4Fe-4S ferredoxin-type" evidence="14">
    <location>
        <begin position="90"/>
        <end position="119"/>
    </location>
</feature>
<evidence type="ECO:0000313" key="16">
    <source>
        <dbReference type="Proteomes" id="UP001344658"/>
    </source>
</evidence>
<evidence type="ECO:0000256" key="1">
    <source>
        <dbReference type="ARBA" id="ARBA00022475"/>
    </source>
</evidence>
<keyword evidence="8 12" id="KW-0411">Iron-sulfur</keyword>
<evidence type="ECO:0000256" key="3">
    <source>
        <dbReference type="ARBA" id="ARBA00022719"/>
    </source>
</evidence>
<dbReference type="PANTHER" id="PTHR10849">
    <property type="entry name" value="NADH DEHYDROGENASE UBIQUINONE IRON-SULFUR PROTEIN 8, MITOCHONDRIAL"/>
    <property type="match status" value="1"/>
</dbReference>
<name>A0ABU7P7W5_9ACTN</name>
<organism evidence="15 16">
    <name type="scientific">Actinacidiphila polyblastidii</name>
    <dbReference type="NCBI Taxonomy" id="3110430"/>
    <lineage>
        <taxon>Bacteria</taxon>
        <taxon>Bacillati</taxon>
        <taxon>Actinomycetota</taxon>
        <taxon>Actinomycetes</taxon>
        <taxon>Kitasatosporales</taxon>
        <taxon>Streptomycetaceae</taxon>
        <taxon>Actinacidiphila</taxon>
    </lineage>
</organism>
<keyword evidence="7 12" id="KW-0408">Iron</keyword>
<dbReference type="Gene3D" id="3.30.70.3270">
    <property type="match status" value="1"/>
</dbReference>
<comment type="function">
    <text evidence="12">NDH-1 shuttles electrons from NADH, via FMN and iron-sulfur (Fe-S) centers, to quinones in the respiratory chain. The immediate electron acceptor for the enzyme in this species is believed to be ubiquinone. Couples the redox reaction to proton translocation (for every two electrons transferred, four hydrogen ions are translocated across the cytoplasmic membrane), and thus conserves the redox energy in a proton gradient.</text>
</comment>
<evidence type="ECO:0000256" key="2">
    <source>
        <dbReference type="ARBA" id="ARBA00022485"/>
    </source>
</evidence>
<keyword evidence="11 12" id="KW-0472">Membrane</keyword>
<feature type="compositionally biased region" description="Pro residues" evidence="13">
    <location>
        <begin position="181"/>
        <end position="192"/>
    </location>
</feature>
<keyword evidence="10 12" id="KW-0830">Ubiquinone</keyword>
<keyword evidence="6 12" id="KW-1278">Translocase</keyword>
<evidence type="ECO:0000256" key="6">
    <source>
        <dbReference type="ARBA" id="ARBA00022967"/>
    </source>
</evidence>
<comment type="subcellular location">
    <subcellularLocation>
        <location evidence="12">Cell membrane</location>
        <topology evidence="12">Peripheral membrane protein</topology>
    </subcellularLocation>
</comment>
<dbReference type="InterPro" id="IPR017900">
    <property type="entry name" value="4Fe4S_Fe_S_CS"/>
</dbReference>
<dbReference type="EC" id="7.1.1.-" evidence="12"/>
<evidence type="ECO:0000256" key="8">
    <source>
        <dbReference type="ARBA" id="ARBA00023014"/>
    </source>
</evidence>
<comment type="similarity">
    <text evidence="12">Belongs to the complex I 23 kDa subunit family.</text>
</comment>
<evidence type="ECO:0000256" key="7">
    <source>
        <dbReference type="ARBA" id="ARBA00023004"/>
    </source>
</evidence>
<keyword evidence="5" id="KW-0677">Repeat</keyword>
<evidence type="ECO:0000313" key="15">
    <source>
        <dbReference type="EMBL" id="MEE4541905.1"/>
    </source>
</evidence>
<feature type="binding site" evidence="12">
    <location>
        <position position="53"/>
    </location>
    <ligand>
        <name>[4Fe-4S] cluster</name>
        <dbReference type="ChEBI" id="CHEBI:49883"/>
        <label>1</label>
    </ligand>
</feature>
<feature type="binding site" evidence="12">
    <location>
        <position position="105"/>
    </location>
    <ligand>
        <name>[4Fe-4S] cluster</name>
        <dbReference type="ChEBI" id="CHEBI:49883"/>
        <label>2</label>
    </ligand>
</feature>
<feature type="binding site" evidence="12">
    <location>
        <position position="50"/>
    </location>
    <ligand>
        <name>[4Fe-4S] cluster</name>
        <dbReference type="ChEBI" id="CHEBI:49883"/>
        <label>1</label>
    </ligand>
</feature>
<proteinExistence type="inferred from homology"/>
<keyword evidence="9 12" id="KW-0520">NAD</keyword>
<feature type="compositionally biased region" description="Low complexity" evidence="13">
    <location>
        <begin position="169"/>
        <end position="180"/>
    </location>
</feature>
<feature type="binding site" evidence="12">
    <location>
        <position position="60"/>
    </location>
    <ligand>
        <name>[4Fe-4S] cluster</name>
        <dbReference type="ChEBI" id="CHEBI:49883"/>
        <label>2</label>
    </ligand>
</feature>
<feature type="binding site" evidence="12">
    <location>
        <position position="56"/>
    </location>
    <ligand>
        <name>[4Fe-4S] cluster</name>
        <dbReference type="ChEBI" id="CHEBI:49883"/>
        <label>1</label>
    </ligand>
</feature>
<dbReference type="Pfam" id="PF00037">
    <property type="entry name" value="Fer4"/>
    <property type="match status" value="1"/>
</dbReference>
<sequence>MGIPGSGLAKGLAVTLRTMTKRSVTAQYPDAQPELPPRSRGVIALFEENCTVCMLCARECPDWCIYIDSHKETVPAAAPGGRERSRNVLDRFAIDFALCMYCGICIEVCPFDALFWSPEFEYAETDILDLTHERDKLRDWMWTVPPPPPLDPAAEEPKEIAAARKSAEKAAAARAAQEPAPTEPAPAEPAPAEPDASGPDAGSGEGDA</sequence>
<dbReference type="InterPro" id="IPR017896">
    <property type="entry name" value="4Fe4S_Fe-S-bd"/>
</dbReference>
<accession>A0ABU7P7W5</accession>
<evidence type="ECO:0000256" key="11">
    <source>
        <dbReference type="ARBA" id="ARBA00023136"/>
    </source>
</evidence>
<evidence type="ECO:0000256" key="12">
    <source>
        <dbReference type="HAMAP-Rule" id="MF_01351"/>
    </source>
</evidence>
<feature type="binding site" evidence="12">
    <location>
        <position position="99"/>
    </location>
    <ligand>
        <name>[4Fe-4S] cluster</name>
        <dbReference type="ChEBI" id="CHEBI:49883"/>
        <label>2</label>
    </ligand>
</feature>
<dbReference type="PROSITE" id="PS51379">
    <property type="entry name" value="4FE4S_FER_2"/>
    <property type="match status" value="2"/>
</dbReference>
<keyword evidence="16" id="KW-1185">Reference proteome</keyword>
<dbReference type="EMBL" id="JAZEWV010000004">
    <property type="protein sequence ID" value="MEE4541905.1"/>
    <property type="molecule type" value="Genomic_DNA"/>
</dbReference>
<evidence type="ECO:0000256" key="10">
    <source>
        <dbReference type="ARBA" id="ARBA00023075"/>
    </source>
</evidence>
<reference evidence="15 16" key="1">
    <citation type="submission" date="2023-12" db="EMBL/GenBank/DDBJ databases">
        <title>Streptomyces sp. V4-01.</title>
        <authorList>
            <person name="Somphong A."/>
            <person name="Phongsopitanun W."/>
        </authorList>
    </citation>
    <scope>NUCLEOTIDE SEQUENCE [LARGE SCALE GENOMIC DNA]</scope>
    <source>
        <strain evidence="15 16">V4-01</strain>
    </source>
</reference>
<gene>
    <name evidence="12" type="primary">nuoI</name>
    <name evidence="15" type="ORF">V2S66_07980</name>
</gene>
<dbReference type="PANTHER" id="PTHR10849:SF24">
    <property type="entry name" value="NADH-QUINONE OXIDOREDUCTASE SUBUNIT I 2"/>
    <property type="match status" value="1"/>
</dbReference>
<dbReference type="SUPFAM" id="SSF54862">
    <property type="entry name" value="4Fe-4S ferredoxins"/>
    <property type="match status" value="1"/>
</dbReference>
<comment type="cofactor">
    <cofactor evidence="12">
        <name>[4Fe-4S] cluster</name>
        <dbReference type="ChEBI" id="CHEBI:49883"/>
    </cofactor>
    <text evidence="12">Binds 2 [4Fe-4S] clusters per subunit.</text>
</comment>
<dbReference type="HAMAP" id="MF_01351">
    <property type="entry name" value="NDH1_NuoI"/>
    <property type="match status" value="1"/>
</dbReference>
<keyword evidence="3 12" id="KW-0874">Quinone</keyword>
<feature type="binding site" evidence="12">
    <location>
        <position position="109"/>
    </location>
    <ligand>
        <name>[4Fe-4S] cluster</name>
        <dbReference type="ChEBI" id="CHEBI:49883"/>
        <label>1</label>
    </ligand>
</feature>